<sequence>MLAKYIILIAGGFIAGIVNTVAGSGSVFSLSALIFFGLPPSVANATNRVGVVFQNLFGLGTYAKQGEFKFKNLDPKLLIASVIGALTGSYNAVKIPDDQLKPVLAGVMIFMLIITLLNPKKLMDRSMSKNSSKGKSLLKYAVFFAVGFYGSFLQVGIGVLLLLSLHAFTDLNFKHANIIKLVFAFIFVIPALAMMSINGLVDWKLGIIMSTGQSIGAYVGANFISKTPSAEKIIKWSLVLVLSLVLLKIIFF</sequence>
<evidence type="ECO:0000256" key="3">
    <source>
        <dbReference type="ARBA" id="ARBA00022448"/>
    </source>
</evidence>
<gene>
    <name evidence="9" type="ORF">HNQ88_001773</name>
</gene>
<dbReference type="GO" id="GO:0005886">
    <property type="term" value="C:plasma membrane"/>
    <property type="evidence" value="ECO:0007669"/>
    <property type="project" value="UniProtKB-SubCell"/>
</dbReference>
<name>A0AAE4BRJ5_9BACT</name>
<evidence type="ECO:0000256" key="1">
    <source>
        <dbReference type="ARBA" id="ARBA00004651"/>
    </source>
</evidence>
<dbReference type="PANTHER" id="PTHR30269">
    <property type="entry name" value="TRANSMEMBRANE PROTEIN YFCA"/>
    <property type="match status" value="1"/>
</dbReference>
<keyword evidence="3" id="KW-0813">Transport</keyword>
<accession>A0AAE4BRJ5</accession>
<keyword evidence="5 8" id="KW-0812">Transmembrane</keyword>
<feature type="transmembrane region" description="Helical" evidence="8">
    <location>
        <begin position="233"/>
        <end position="251"/>
    </location>
</feature>
<dbReference type="InterPro" id="IPR002781">
    <property type="entry name" value="TM_pro_TauE-like"/>
</dbReference>
<feature type="transmembrane region" description="Helical" evidence="8">
    <location>
        <begin position="140"/>
        <end position="166"/>
    </location>
</feature>
<reference evidence="9" key="1">
    <citation type="submission" date="2023-07" db="EMBL/GenBank/DDBJ databases">
        <title>Genomic Encyclopedia of Type Strains, Phase IV (KMG-IV): sequencing the most valuable type-strain genomes for metagenomic binning, comparative biology and taxonomic classification.</title>
        <authorList>
            <person name="Goeker M."/>
        </authorList>
    </citation>
    <scope>NUCLEOTIDE SEQUENCE</scope>
    <source>
        <strain evidence="9">DSM 26174</strain>
    </source>
</reference>
<dbReference type="AlphaFoldDB" id="A0AAE4BRJ5"/>
<evidence type="ECO:0000256" key="7">
    <source>
        <dbReference type="ARBA" id="ARBA00023136"/>
    </source>
</evidence>
<feature type="transmembrane region" description="Helical" evidence="8">
    <location>
        <begin position="6"/>
        <end position="38"/>
    </location>
</feature>
<keyword evidence="10" id="KW-1185">Reference proteome</keyword>
<evidence type="ECO:0000256" key="6">
    <source>
        <dbReference type="ARBA" id="ARBA00022989"/>
    </source>
</evidence>
<feature type="transmembrane region" description="Helical" evidence="8">
    <location>
        <begin position="178"/>
        <end position="201"/>
    </location>
</feature>
<keyword evidence="4 8" id="KW-1003">Cell membrane</keyword>
<dbReference type="Proteomes" id="UP001185092">
    <property type="component" value="Unassembled WGS sequence"/>
</dbReference>
<dbReference type="InterPro" id="IPR052017">
    <property type="entry name" value="TSUP"/>
</dbReference>
<dbReference type="PANTHER" id="PTHR30269:SF0">
    <property type="entry name" value="MEMBRANE TRANSPORTER PROTEIN YFCA-RELATED"/>
    <property type="match status" value="1"/>
</dbReference>
<comment type="subcellular location">
    <subcellularLocation>
        <location evidence="1 8">Cell membrane</location>
        <topology evidence="1 8">Multi-pass membrane protein</topology>
    </subcellularLocation>
</comment>
<comment type="similarity">
    <text evidence="2 8">Belongs to the 4-toluene sulfonate uptake permease (TSUP) (TC 2.A.102) family.</text>
</comment>
<evidence type="ECO:0000256" key="4">
    <source>
        <dbReference type="ARBA" id="ARBA00022475"/>
    </source>
</evidence>
<keyword evidence="7 8" id="KW-0472">Membrane</keyword>
<protein>
    <recommendedName>
        <fullName evidence="8">Probable membrane transporter protein</fullName>
    </recommendedName>
</protein>
<evidence type="ECO:0000256" key="8">
    <source>
        <dbReference type="RuleBase" id="RU363041"/>
    </source>
</evidence>
<comment type="caution">
    <text evidence="9">The sequence shown here is derived from an EMBL/GenBank/DDBJ whole genome shotgun (WGS) entry which is preliminary data.</text>
</comment>
<evidence type="ECO:0000313" key="9">
    <source>
        <dbReference type="EMBL" id="MDR6238736.1"/>
    </source>
</evidence>
<keyword evidence="6 8" id="KW-1133">Transmembrane helix</keyword>
<evidence type="ECO:0000256" key="5">
    <source>
        <dbReference type="ARBA" id="ARBA00022692"/>
    </source>
</evidence>
<evidence type="ECO:0000256" key="2">
    <source>
        <dbReference type="ARBA" id="ARBA00009142"/>
    </source>
</evidence>
<evidence type="ECO:0000313" key="10">
    <source>
        <dbReference type="Proteomes" id="UP001185092"/>
    </source>
</evidence>
<feature type="transmembrane region" description="Helical" evidence="8">
    <location>
        <begin position="99"/>
        <end position="119"/>
    </location>
</feature>
<dbReference type="Pfam" id="PF01925">
    <property type="entry name" value="TauE"/>
    <property type="match status" value="1"/>
</dbReference>
<organism evidence="9 10">
    <name type="scientific">Aureibacter tunicatorum</name>
    <dbReference type="NCBI Taxonomy" id="866807"/>
    <lineage>
        <taxon>Bacteria</taxon>
        <taxon>Pseudomonadati</taxon>
        <taxon>Bacteroidota</taxon>
        <taxon>Cytophagia</taxon>
        <taxon>Cytophagales</taxon>
        <taxon>Persicobacteraceae</taxon>
        <taxon>Aureibacter</taxon>
    </lineage>
</organism>
<dbReference type="EMBL" id="JAVDQD010000002">
    <property type="protein sequence ID" value="MDR6238736.1"/>
    <property type="molecule type" value="Genomic_DNA"/>
</dbReference>
<dbReference type="RefSeq" id="WP_309938242.1">
    <property type="nucleotide sequence ID" value="NZ_AP025305.1"/>
</dbReference>
<proteinExistence type="inferred from homology"/>